<proteinExistence type="predicted"/>
<comment type="caution">
    <text evidence="1">The sequence shown here is derived from an EMBL/GenBank/DDBJ whole genome shotgun (WGS) entry which is preliminary data.</text>
</comment>
<dbReference type="EMBL" id="BARU01028140">
    <property type="protein sequence ID" value="GAH67188.1"/>
    <property type="molecule type" value="Genomic_DNA"/>
</dbReference>
<dbReference type="AlphaFoldDB" id="X1JBQ5"/>
<organism evidence="1">
    <name type="scientific">marine sediment metagenome</name>
    <dbReference type="NCBI Taxonomy" id="412755"/>
    <lineage>
        <taxon>unclassified sequences</taxon>
        <taxon>metagenomes</taxon>
        <taxon>ecological metagenomes</taxon>
    </lineage>
</organism>
<protein>
    <submittedName>
        <fullName evidence="1">Uncharacterized protein</fullName>
    </submittedName>
</protein>
<accession>X1JBQ5</accession>
<evidence type="ECO:0000313" key="1">
    <source>
        <dbReference type="EMBL" id="GAH67188.1"/>
    </source>
</evidence>
<reference evidence="1" key="1">
    <citation type="journal article" date="2014" name="Front. Microbiol.">
        <title>High frequency of phylogenetically diverse reductive dehalogenase-homologous genes in deep subseafloor sedimentary metagenomes.</title>
        <authorList>
            <person name="Kawai M."/>
            <person name="Futagami T."/>
            <person name="Toyoda A."/>
            <person name="Takaki Y."/>
            <person name="Nishi S."/>
            <person name="Hori S."/>
            <person name="Arai W."/>
            <person name="Tsubouchi T."/>
            <person name="Morono Y."/>
            <person name="Uchiyama I."/>
            <person name="Ito T."/>
            <person name="Fujiyama A."/>
            <person name="Inagaki F."/>
            <person name="Takami H."/>
        </authorList>
    </citation>
    <scope>NUCLEOTIDE SEQUENCE</scope>
    <source>
        <strain evidence="1">Expedition CK06-06</strain>
    </source>
</reference>
<sequence>WADIVIQIGVLPKKVIQPMSFEELLTAAAGLK</sequence>
<feature type="non-terminal residue" evidence="1">
    <location>
        <position position="1"/>
    </location>
</feature>
<gene>
    <name evidence="1" type="ORF">S03H2_44958</name>
</gene>
<name>X1JBQ5_9ZZZZ</name>